<keyword evidence="1" id="KW-0472">Membrane</keyword>
<feature type="transmembrane region" description="Helical" evidence="1">
    <location>
        <begin position="69"/>
        <end position="91"/>
    </location>
</feature>
<evidence type="ECO:0000313" key="3">
    <source>
        <dbReference type="Proteomes" id="UP000656548"/>
    </source>
</evidence>
<accession>A0ABR9L2N7</accession>
<organism evidence="2 3">
    <name type="scientific">Amycolatopsis roodepoortensis</name>
    <dbReference type="NCBI Taxonomy" id="700274"/>
    <lineage>
        <taxon>Bacteria</taxon>
        <taxon>Bacillati</taxon>
        <taxon>Actinomycetota</taxon>
        <taxon>Actinomycetes</taxon>
        <taxon>Pseudonocardiales</taxon>
        <taxon>Pseudonocardiaceae</taxon>
        <taxon>Amycolatopsis</taxon>
    </lineage>
</organism>
<evidence type="ECO:0008006" key="4">
    <source>
        <dbReference type="Google" id="ProtNLM"/>
    </source>
</evidence>
<name>A0ABR9L2N7_9PSEU</name>
<keyword evidence="1" id="KW-0812">Transmembrane</keyword>
<comment type="caution">
    <text evidence="2">The sequence shown here is derived from an EMBL/GenBank/DDBJ whole genome shotgun (WGS) entry which is preliminary data.</text>
</comment>
<evidence type="ECO:0000313" key="2">
    <source>
        <dbReference type="EMBL" id="MBE1575003.1"/>
    </source>
</evidence>
<dbReference type="RefSeq" id="WP_225949231.1">
    <property type="nucleotide sequence ID" value="NZ_JADBEJ010000002.1"/>
</dbReference>
<gene>
    <name evidence="2" type="ORF">H4W30_002047</name>
</gene>
<feature type="transmembrane region" description="Helical" evidence="1">
    <location>
        <begin position="45"/>
        <end position="63"/>
    </location>
</feature>
<reference evidence="2 3" key="1">
    <citation type="submission" date="2020-10" db="EMBL/GenBank/DDBJ databases">
        <title>Sequencing the genomes of 1000 actinobacteria strains.</title>
        <authorList>
            <person name="Klenk H.-P."/>
        </authorList>
    </citation>
    <scope>NUCLEOTIDE SEQUENCE [LARGE SCALE GENOMIC DNA]</scope>
    <source>
        <strain evidence="2 3">DSM 46661</strain>
    </source>
</reference>
<dbReference type="EMBL" id="JADBEJ010000002">
    <property type="protein sequence ID" value="MBE1575003.1"/>
    <property type="molecule type" value="Genomic_DNA"/>
</dbReference>
<proteinExistence type="predicted"/>
<keyword evidence="3" id="KW-1185">Reference proteome</keyword>
<sequence length="199" mass="22243">MGAVRSVLRNESRTMAGLWLYVRRRKDGVDGDAVAVPYGANGKSIFIVLAVVSAVEAGLFWLIDFGLVVDLLLLALGVYSALLVFGVYAGTVVRPHVISSREVRVRYSSFYDVRIPRENVVALRHVKESHDPLKAQKFRDGTWLSHDNFYETNLIAELREPITVTRPLGATETVRVVKFQADDPKAAVEAYERLSPDRI</sequence>
<keyword evidence="1" id="KW-1133">Transmembrane helix</keyword>
<protein>
    <recommendedName>
        <fullName evidence="4">Integral membrane protein</fullName>
    </recommendedName>
</protein>
<dbReference type="Proteomes" id="UP000656548">
    <property type="component" value="Unassembled WGS sequence"/>
</dbReference>
<evidence type="ECO:0000256" key="1">
    <source>
        <dbReference type="SAM" id="Phobius"/>
    </source>
</evidence>